<gene>
    <name evidence="2" type="ORF">LTRI10_LOCUS35451</name>
</gene>
<dbReference type="Proteomes" id="UP001497516">
    <property type="component" value="Chromosome 6"/>
</dbReference>
<reference evidence="2 3" key="1">
    <citation type="submission" date="2024-04" db="EMBL/GenBank/DDBJ databases">
        <authorList>
            <person name="Fracassetti M."/>
        </authorList>
    </citation>
    <scope>NUCLEOTIDE SEQUENCE [LARGE SCALE GENOMIC DNA]</scope>
</reference>
<dbReference type="AlphaFoldDB" id="A0AAV2FAB7"/>
<feature type="region of interest" description="Disordered" evidence="1">
    <location>
        <begin position="135"/>
        <end position="155"/>
    </location>
</feature>
<protein>
    <submittedName>
        <fullName evidence="2">Uncharacterized protein</fullName>
    </submittedName>
</protein>
<accession>A0AAV2FAB7</accession>
<evidence type="ECO:0000313" key="3">
    <source>
        <dbReference type="Proteomes" id="UP001497516"/>
    </source>
</evidence>
<evidence type="ECO:0000313" key="2">
    <source>
        <dbReference type="EMBL" id="CAL1394987.1"/>
    </source>
</evidence>
<feature type="compositionally biased region" description="Basic and acidic residues" evidence="1">
    <location>
        <begin position="65"/>
        <end position="80"/>
    </location>
</feature>
<sequence>MQVSRRSRRGIRISEKGKQENGNEESPHYSAIMSSGKNGKWGATQKEMEIKKGSLGSQKGALHQRSKEKNQGAVEKERGKKLSRKVCRPLSLTGKGVLGPHPQRLEGPKSGPRKSGGLNLSTATMGVVSEGLVSGTKPISFHPSSPTKSLPVTREVKGPQETLIQIVEVDQVTSPKSFPPNPDTPMTTTRTKHAKSEKSPKTKKGAVRGAAGEQGTPDMVAGEGQEKEGKSPSHYHHPSRDQCLDPNQSGHCLACAAGSYGDRNGR</sequence>
<feature type="region of interest" description="Disordered" evidence="1">
    <location>
        <begin position="1"/>
        <end position="121"/>
    </location>
</feature>
<feature type="compositionally biased region" description="Basic residues" evidence="1">
    <location>
        <begin position="1"/>
        <end position="11"/>
    </location>
</feature>
<feature type="compositionally biased region" description="Basic and acidic residues" evidence="1">
    <location>
        <begin position="12"/>
        <end position="27"/>
    </location>
</feature>
<keyword evidence="3" id="KW-1185">Reference proteome</keyword>
<evidence type="ECO:0000256" key="1">
    <source>
        <dbReference type="SAM" id="MobiDB-lite"/>
    </source>
</evidence>
<name>A0AAV2FAB7_9ROSI</name>
<feature type="region of interest" description="Disordered" evidence="1">
    <location>
        <begin position="168"/>
        <end position="266"/>
    </location>
</feature>
<organism evidence="2 3">
    <name type="scientific">Linum trigynum</name>
    <dbReference type="NCBI Taxonomy" id="586398"/>
    <lineage>
        <taxon>Eukaryota</taxon>
        <taxon>Viridiplantae</taxon>
        <taxon>Streptophyta</taxon>
        <taxon>Embryophyta</taxon>
        <taxon>Tracheophyta</taxon>
        <taxon>Spermatophyta</taxon>
        <taxon>Magnoliopsida</taxon>
        <taxon>eudicotyledons</taxon>
        <taxon>Gunneridae</taxon>
        <taxon>Pentapetalae</taxon>
        <taxon>rosids</taxon>
        <taxon>fabids</taxon>
        <taxon>Malpighiales</taxon>
        <taxon>Linaceae</taxon>
        <taxon>Linum</taxon>
    </lineage>
</organism>
<proteinExistence type="predicted"/>
<dbReference type="EMBL" id="OZ034819">
    <property type="protein sequence ID" value="CAL1394987.1"/>
    <property type="molecule type" value="Genomic_DNA"/>
</dbReference>